<protein>
    <recommendedName>
        <fullName evidence="2">C2 domain-containing protein</fullName>
    </recommendedName>
</protein>
<evidence type="ECO:0000259" key="2">
    <source>
        <dbReference type="Pfam" id="PF00168"/>
    </source>
</evidence>
<proteinExistence type="predicted"/>
<reference evidence="3 4" key="1">
    <citation type="submission" date="2024-09" db="EMBL/GenBank/DDBJ databases">
        <title>A chromosome-level genome assembly of Gray's grenadier anchovy, Coilia grayii.</title>
        <authorList>
            <person name="Fu Z."/>
        </authorList>
    </citation>
    <scope>NUCLEOTIDE SEQUENCE [LARGE SCALE GENOMIC DNA]</scope>
    <source>
        <strain evidence="3">G4</strain>
        <tissue evidence="3">Muscle</tissue>
    </source>
</reference>
<name>A0ABD1KJY3_9TELE</name>
<dbReference type="InterPro" id="IPR052784">
    <property type="entry name" value="Perforin-1_pore-forming"/>
</dbReference>
<evidence type="ECO:0000313" key="4">
    <source>
        <dbReference type="Proteomes" id="UP001591681"/>
    </source>
</evidence>
<keyword evidence="1" id="KW-0732">Signal</keyword>
<accession>A0ABD1KJY3</accession>
<dbReference type="Pfam" id="PF00168">
    <property type="entry name" value="C2"/>
    <property type="match status" value="1"/>
</dbReference>
<dbReference type="PANTHER" id="PTHR46096">
    <property type="entry name" value="PERFORIN-1"/>
    <property type="match status" value="1"/>
</dbReference>
<dbReference type="AlphaFoldDB" id="A0ABD1KJY3"/>
<dbReference type="InterPro" id="IPR035892">
    <property type="entry name" value="C2_domain_sf"/>
</dbReference>
<evidence type="ECO:0000256" key="1">
    <source>
        <dbReference type="ARBA" id="ARBA00022729"/>
    </source>
</evidence>
<organism evidence="3 4">
    <name type="scientific">Coilia grayii</name>
    <name type="common">Gray's grenadier anchovy</name>
    <dbReference type="NCBI Taxonomy" id="363190"/>
    <lineage>
        <taxon>Eukaryota</taxon>
        <taxon>Metazoa</taxon>
        <taxon>Chordata</taxon>
        <taxon>Craniata</taxon>
        <taxon>Vertebrata</taxon>
        <taxon>Euteleostomi</taxon>
        <taxon>Actinopterygii</taxon>
        <taxon>Neopterygii</taxon>
        <taxon>Teleostei</taxon>
        <taxon>Clupei</taxon>
        <taxon>Clupeiformes</taxon>
        <taxon>Clupeoidei</taxon>
        <taxon>Engraulidae</taxon>
        <taxon>Coilinae</taxon>
        <taxon>Coilia</taxon>
    </lineage>
</organism>
<sequence length="171" mass="18688">MLITDKVIQGNVIAAIQKHLRENAVSSPFDGLGCESGNCCPKEPRKATLRINSIRATGLRGDWWGHTEAFAKVNYGAHTKETNQVHSNNSVWNGLDFGNVYTIAGSSLRVDVYDEDWWRDQHLGSCSINLAVGSCTKTCSFGRSTATVSYTLTCAAHLTGDLCEEYTPRSA</sequence>
<comment type="caution">
    <text evidence="3">The sequence shown here is derived from an EMBL/GenBank/DDBJ whole genome shotgun (WGS) entry which is preliminary data.</text>
</comment>
<feature type="domain" description="C2" evidence="2">
    <location>
        <begin position="48"/>
        <end position="131"/>
    </location>
</feature>
<dbReference type="EMBL" id="JBHFQA010000005">
    <property type="protein sequence ID" value="KAL2099198.1"/>
    <property type="molecule type" value="Genomic_DNA"/>
</dbReference>
<dbReference type="SUPFAM" id="SSF49562">
    <property type="entry name" value="C2 domain (Calcium/lipid-binding domain, CaLB)"/>
    <property type="match status" value="1"/>
</dbReference>
<dbReference type="PANTHER" id="PTHR46096:SF3">
    <property type="entry name" value="PERFORIN-1"/>
    <property type="match status" value="1"/>
</dbReference>
<dbReference type="Gene3D" id="2.60.40.150">
    <property type="entry name" value="C2 domain"/>
    <property type="match status" value="1"/>
</dbReference>
<dbReference type="InterPro" id="IPR000008">
    <property type="entry name" value="C2_dom"/>
</dbReference>
<keyword evidence="4" id="KW-1185">Reference proteome</keyword>
<evidence type="ECO:0000313" key="3">
    <source>
        <dbReference type="EMBL" id="KAL2099198.1"/>
    </source>
</evidence>
<gene>
    <name evidence="3" type="ORF">ACEWY4_005678</name>
</gene>
<dbReference type="Proteomes" id="UP001591681">
    <property type="component" value="Unassembled WGS sequence"/>
</dbReference>